<protein>
    <submittedName>
        <fullName evidence="1">Uncharacterized protein</fullName>
    </submittedName>
</protein>
<dbReference type="AlphaFoldDB" id="G6XFE8"/>
<comment type="caution">
    <text evidence="1">The sequence shown here is derived from an EMBL/GenBank/DDBJ whole genome shotgun (WGS) entry which is preliminary data.</text>
</comment>
<dbReference type="EMBL" id="AGQV01000001">
    <property type="protein sequence ID" value="EHH68906.1"/>
    <property type="molecule type" value="Genomic_DNA"/>
</dbReference>
<dbReference type="PATRIC" id="fig|1088869.3.peg.214"/>
<reference evidence="1 2" key="1">
    <citation type="submission" date="2011-10" db="EMBL/GenBank/DDBJ databases">
        <title>Genome sequence of Gluconobacter morbifer G707, isolated from Drosophila gut.</title>
        <authorList>
            <person name="Lee W.-J."/>
            <person name="Kim E.-K."/>
        </authorList>
    </citation>
    <scope>NUCLEOTIDE SEQUENCE [LARGE SCALE GENOMIC DNA]</scope>
    <source>
        <strain evidence="1 2">G707</strain>
    </source>
</reference>
<gene>
    <name evidence="1" type="ORF">GMO_02130</name>
</gene>
<sequence length="47" mass="5174">MLVFPAAGRRGWRASKPCGTDESFRVGEGPEFHKDVRLRVSGLMIGV</sequence>
<proteinExistence type="predicted"/>
<dbReference type="Proteomes" id="UP000004949">
    <property type="component" value="Unassembled WGS sequence"/>
</dbReference>
<accession>G6XFE8</accession>
<evidence type="ECO:0000313" key="2">
    <source>
        <dbReference type="Proteomes" id="UP000004949"/>
    </source>
</evidence>
<keyword evidence="2" id="KW-1185">Reference proteome</keyword>
<evidence type="ECO:0000313" key="1">
    <source>
        <dbReference type="EMBL" id="EHH68906.1"/>
    </source>
</evidence>
<dbReference type="STRING" id="1088869.GMO_02130"/>
<organism evidence="1 2">
    <name type="scientific">Gluconobacter morbifer G707</name>
    <dbReference type="NCBI Taxonomy" id="1088869"/>
    <lineage>
        <taxon>Bacteria</taxon>
        <taxon>Pseudomonadati</taxon>
        <taxon>Pseudomonadota</taxon>
        <taxon>Alphaproteobacteria</taxon>
        <taxon>Acetobacterales</taxon>
        <taxon>Acetobacteraceae</taxon>
        <taxon>Gluconobacter</taxon>
    </lineage>
</organism>
<name>G6XFE8_9PROT</name>